<dbReference type="InterPro" id="IPR011527">
    <property type="entry name" value="ABC1_TM_dom"/>
</dbReference>
<evidence type="ECO:0000313" key="14">
    <source>
        <dbReference type="EMBL" id="GAA0739921.1"/>
    </source>
</evidence>
<feature type="transmembrane region" description="Helical" evidence="11">
    <location>
        <begin position="21"/>
        <end position="44"/>
    </location>
</feature>
<keyword evidence="7" id="KW-1278">Translocase</keyword>
<evidence type="ECO:0000256" key="10">
    <source>
        <dbReference type="ARBA" id="ARBA00023136"/>
    </source>
</evidence>
<comment type="caution">
    <text evidence="14">The sequence shown here is derived from an EMBL/GenBank/DDBJ whole genome shotgun (WGS) entry which is preliminary data.</text>
</comment>
<keyword evidence="15" id="KW-1185">Reference proteome</keyword>
<dbReference type="Gene3D" id="3.40.50.300">
    <property type="entry name" value="P-loop containing nucleotide triphosphate hydrolases"/>
    <property type="match status" value="1"/>
</dbReference>
<keyword evidence="10 11" id="KW-0472">Membrane</keyword>
<dbReference type="PROSITE" id="PS00211">
    <property type="entry name" value="ABC_TRANSPORTER_1"/>
    <property type="match status" value="1"/>
</dbReference>
<evidence type="ECO:0000256" key="4">
    <source>
        <dbReference type="ARBA" id="ARBA00022692"/>
    </source>
</evidence>
<dbReference type="CDD" id="cd18552">
    <property type="entry name" value="ABC_6TM_MsbA_like"/>
    <property type="match status" value="1"/>
</dbReference>
<dbReference type="Pfam" id="PF00005">
    <property type="entry name" value="ABC_tran"/>
    <property type="match status" value="1"/>
</dbReference>
<dbReference type="SUPFAM" id="SSF90123">
    <property type="entry name" value="ABC transporter transmembrane region"/>
    <property type="match status" value="1"/>
</dbReference>
<evidence type="ECO:0000256" key="8">
    <source>
        <dbReference type="ARBA" id="ARBA00022989"/>
    </source>
</evidence>
<dbReference type="Proteomes" id="UP001500279">
    <property type="component" value="Unassembled WGS sequence"/>
</dbReference>
<evidence type="ECO:0000256" key="3">
    <source>
        <dbReference type="ARBA" id="ARBA00022475"/>
    </source>
</evidence>
<feature type="transmembrane region" description="Helical" evidence="11">
    <location>
        <begin position="240"/>
        <end position="267"/>
    </location>
</feature>
<feature type="transmembrane region" description="Helical" evidence="11">
    <location>
        <begin position="64"/>
        <end position="87"/>
    </location>
</feature>
<evidence type="ECO:0000313" key="15">
    <source>
        <dbReference type="Proteomes" id="UP001500279"/>
    </source>
</evidence>
<reference evidence="14 15" key="1">
    <citation type="journal article" date="2019" name="Int. J. Syst. Evol. Microbiol.">
        <title>The Global Catalogue of Microorganisms (GCM) 10K type strain sequencing project: providing services to taxonomists for standard genome sequencing and annotation.</title>
        <authorList>
            <consortium name="The Broad Institute Genomics Platform"/>
            <consortium name="The Broad Institute Genome Sequencing Center for Infectious Disease"/>
            <person name="Wu L."/>
            <person name="Ma J."/>
        </authorList>
    </citation>
    <scope>NUCLEOTIDE SEQUENCE [LARGE SCALE GENOMIC DNA]</scope>
    <source>
        <strain evidence="14 15">JCM 15503</strain>
    </source>
</reference>
<dbReference type="InterPro" id="IPR017871">
    <property type="entry name" value="ABC_transporter-like_CS"/>
</dbReference>
<dbReference type="InterPro" id="IPR027417">
    <property type="entry name" value="P-loop_NTPase"/>
</dbReference>
<dbReference type="InterPro" id="IPR003439">
    <property type="entry name" value="ABC_transporter-like_ATP-bd"/>
</dbReference>
<keyword evidence="2" id="KW-0813">Transport</keyword>
<organism evidence="14 15">
    <name type="scientific">Ideonella azotifigens</name>
    <dbReference type="NCBI Taxonomy" id="513160"/>
    <lineage>
        <taxon>Bacteria</taxon>
        <taxon>Pseudomonadati</taxon>
        <taxon>Pseudomonadota</taxon>
        <taxon>Betaproteobacteria</taxon>
        <taxon>Burkholderiales</taxon>
        <taxon>Sphaerotilaceae</taxon>
        <taxon>Ideonella</taxon>
    </lineage>
</organism>
<dbReference type="InterPro" id="IPR039421">
    <property type="entry name" value="Type_1_exporter"/>
</dbReference>
<evidence type="ECO:0000256" key="11">
    <source>
        <dbReference type="SAM" id="Phobius"/>
    </source>
</evidence>
<dbReference type="SUPFAM" id="SSF52540">
    <property type="entry name" value="P-loop containing nucleoside triphosphate hydrolases"/>
    <property type="match status" value="1"/>
</dbReference>
<keyword evidence="5" id="KW-0547">Nucleotide-binding</keyword>
<accession>A0ABN1JI27</accession>
<dbReference type="PANTHER" id="PTHR43394:SF1">
    <property type="entry name" value="ATP-BINDING CASSETTE SUB-FAMILY B MEMBER 10, MITOCHONDRIAL"/>
    <property type="match status" value="1"/>
</dbReference>
<gene>
    <name evidence="14" type="primary">msbA</name>
    <name evidence="14" type="ORF">GCM10009107_01070</name>
</gene>
<dbReference type="InterPro" id="IPR036640">
    <property type="entry name" value="ABC1_TM_sf"/>
</dbReference>
<keyword evidence="6" id="KW-0067">ATP-binding</keyword>
<evidence type="ECO:0000256" key="5">
    <source>
        <dbReference type="ARBA" id="ARBA00022741"/>
    </source>
</evidence>
<evidence type="ECO:0000256" key="7">
    <source>
        <dbReference type="ARBA" id="ARBA00022967"/>
    </source>
</evidence>
<evidence type="ECO:0000256" key="1">
    <source>
        <dbReference type="ARBA" id="ARBA00004651"/>
    </source>
</evidence>
<dbReference type="PROSITE" id="PS50893">
    <property type="entry name" value="ABC_TRANSPORTER_2"/>
    <property type="match status" value="1"/>
</dbReference>
<feature type="domain" description="ABC transmembrane type-1" evidence="13">
    <location>
        <begin position="24"/>
        <end position="305"/>
    </location>
</feature>
<sequence>MTPSFFQRLRRLAPHFKGGRGAWAISIVASVLVASTEPMTAALMKPLIDRGFKEGALPLWQVPVVVIGLFVLRGVSGFISQYSLAWAANRGVLSLRTAMFDHLMKAAPALFGSRSASSLTNTLVHEVQAGAQQMMNGMNTMVKDSLTLIGLFGYLMYLNWQLTLLVSVLLPAVAWVMRSVGARLRKLSKASATATDELAYVVEENVLAWRIVRMHGAARIEAARFEKGSERLRSLLLKSVASSASITPLTQVLASVAMSGVIVVALWHARSSGASVGSFVSFVTAMLMLITPIKHLSDVMAPITRGLTALERGLDMIEHSPAETGGSYQVERSSGHLQLEDVNLRYRPDQPQALDAVTLDIRAGETLALVGPSGAGKSTLVHLMPRFVEPDSGRVMLDGVPLVEWDVGSLRRQFALVSQDVVLFNDTVANNVALGEETNVERVREALRSANLLDFVMSLPQGLDSPIGHNGSQLSGGQRQRMAIARAIYKDAPILILDEATSALDAESEHLVQQALDRLMQGRTTLVIAHRLATIERADRIVVMDGGRVVEQGSHQQLLAQGGLYARLHGMQFRS</sequence>
<keyword evidence="3" id="KW-1003">Cell membrane</keyword>
<feature type="transmembrane region" description="Helical" evidence="11">
    <location>
        <begin position="273"/>
        <end position="290"/>
    </location>
</feature>
<dbReference type="PROSITE" id="PS50929">
    <property type="entry name" value="ABC_TM1F"/>
    <property type="match status" value="1"/>
</dbReference>
<feature type="domain" description="ABC transporter" evidence="12">
    <location>
        <begin position="337"/>
        <end position="571"/>
    </location>
</feature>
<dbReference type="InterPro" id="IPR003593">
    <property type="entry name" value="AAA+_ATPase"/>
</dbReference>
<keyword evidence="8 11" id="KW-1133">Transmembrane helix</keyword>
<dbReference type="Pfam" id="PF00664">
    <property type="entry name" value="ABC_membrane"/>
    <property type="match status" value="1"/>
</dbReference>
<dbReference type="EMBL" id="BAAAEW010000002">
    <property type="protein sequence ID" value="GAA0739921.1"/>
    <property type="molecule type" value="Genomic_DNA"/>
</dbReference>
<keyword evidence="9" id="KW-0445">Lipid transport</keyword>
<evidence type="ECO:0000256" key="9">
    <source>
        <dbReference type="ARBA" id="ARBA00023055"/>
    </source>
</evidence>
<name>A0ABN1JI27_9BURK</name>
<proteinExistence type="predicted"/>
<dbReference type="InterPro" id="IPR011917">
    <property type="entry name" value="ABC_transpr_lipidA"/>
</dbReference>
<evidence type="ECO:0000259" key="12">
    <source>
        <dbReference type="PROSITE" id="PS50893"/>
    </source>
</evidence>
<evidence type="ECO:0000256" key="2">
    <source>
        <dbReference type="ARBA" id="ARBA00022448"/>
    </source>
</evidence>
<evidence type="ECO:0000256" key="6">
    <source>
        <dbReference type="ARBA" id="ARBA00022840"/>
    </source>
</evidence>
<protein>
    <submittedName>
        <fullName evidence="14">Lipid A export permease/ATP-binding protein MsbA</fullName>
    </submittedName>
</protein>
<keyword evidence="4 11" id="KW-0812">Transmembrane</keyword>
<dbReference type="RefSeq" id="WP_141285988.1">
    <property type="nucleotide sequence ID" value="NZ_BAAAEW010000002.1"/>
</dbReference>
<evidence type="ECO:0000259" key="13">
    <source>
        <dbReference type="PROSITE" id="PS50929"/>
    </source>
</evidence>
<dbReference type="NCBIfam" id="TIGR02203">
    <property type="entry name" value="MsbA_lipidA"/>
    <property type="match status" value="1"/>
</dbReference>
<dbReference type="SMART" id="SM00382">
    <property type="entry name" value="AAA"/>
    <property type="match status" value="1"/>
</dbReference>
<dbReference type="Gene3D" id="1.20.1560.10">
    <property type="entry name" value="ABC transporter type 1, transmembrane domain"/>
    <property type="match status" value="1"/>
</dbReference>
<comment type="subcellular location">
    <subcellularLocation>
        <location evidence="1">Cell membrane</location>
        <topology evidence="1">Multi-pass membrane protein</topology>
    </subcellularLocation>
</comment>
<dbReference type="PANTHER" id="PTHR43394">
    <property type="entry name" value="ATP-DEPENDENT PERMEASE MDL1, MITOCHONDRIAL"/>
    <property type="match status" value="1"/>
</dbReference>